<keyword evidence="2" id="KW-1185">Reference proteome</keyword>
<gene>
    <name evidence="1" type="ORF">F4821DRAFT_245253</name>
</gene>
<sequence length="495" mass="56843">MALTTIVWLASAIVLSLISFLALNRSQKDVVLRRLGLGRGSASRPSTPTLEKQTSSSSKPLASSTSDLFATLPPSQRGQLSKMVETMPAAQRQAMGDLSFDPATFARSLLGFEEDYRTADDAKYCYSGFSVRELKALGNFPDYSALSEVPKPQPYLEFDIDHAKPRPYRPFRWAYHQTMSLTKLETDWWIELESTYKTRIAQRKALYAEHGTSVLHWLPGSELACKELMEMVLQFVCLRYPQYFSLSADKAILTNRILGVESVIAAKHPLLILLDHIPEDFGIMLRDPESGYYHLRAGLICSALGWNVGTKLGMKLHEIHEPIPDYREKMQFSMDRFFSKMPASKPIQRGSWGLEVDQPLYMPPGDPHAAHRDVQDRTLTRERIHLRVDWQTLRRLPLSAAVVFNFKALFTPLEEFRDEPYVPSLVKKVLTEGKESLMKYKNTWHTEHVVVPALVEFEKEQIAKRLIEKDWEPKTLEDSPWFPGWQEKWHRQQGF</sequence>
<evidence type="ECO:0000313" key="2">
    <source>
        <dbReference type="Proteomes" id="UP001497680"/>
    </source>
</evidence>
<dbReference type="EMBL" id="MU394355">
    <property type="protein sequence ID" value="KAI6083250.1"/>
    <property type="molecule type" value="Genomic_DNA"/>
</dbReference>
<comment type="caution">
    <text evidence="1">The sequence shown here is derived from an EMBL/GenBank/DDBJ whole genome shotgun (WGS) entry which is preliminary data.</text>
</comment>
<proteinExistence type="predicted"/>
<dbReference type="Proteomes" id="UP001497680">
    <property type="component" value="Unassembled WGS sequence"/>
</dbReference>
<evidence type="ECO:0000313" key="1">
    <source>
        <dbReference type="EMBL" id="KAI6083250.1"/>
    </source>
</evidence>
<accession>A0ACC0CS48</accession>
<protein>
    <submittedName>
        <fullName evidence="1">Uncharacterized protein</fullName>
    </submittedName>
</protein>
<name>A0ACC0CS48_9PEZI</name>
<organism evidence="1 2">
    <name type="scientific">Hypoxylon rubiginosum</name>
    <dbReference type="NCBI Taxonomy" id="110542"/>
    <lineage>
        <taxon>Eukaryota</taxon>
        <taxon>Fungi</taxon>
        <taxon>Dikarya</taxon>
        <taxon>Ascomycota</taxon>
        <taxon>Pezizomycotina</taxon>
        <taxon>Sordariomycetes</taxon>
        <taxon>Xylariomycetidae</taxon>
        <taxon>Xylariales</taxon>
        <taxon>Hypoxylaceae</taxon>
        <taxon>Hypoxylon</taxon>
    </lineage>
</organism>
<reference evidence="1 2" key="1">
    <citation type="journal article" date="2022" name="New Phytol.">
        <title>Ecological generalism drives hyperdiversity of secondary metabolite gene clusters in xylarialean endophytes.</title>
        <authorList>
            <person name="Franco M.E.E."/>
            <person name="Wisecaver J.H."/>
            <person name="Arnold A.E."/>
            <person name="Ju Y.M."/>
            <person name="Slot J.C."/>
            <person name="Ahrendt S."/>
            <person name="Moore L.P."/>
            <person name="Eastman K.E."/>
            <person name="Scott K."/>
            <person name="Konkel Z."/>
            <person name="Mondo S.J."/>
            <person name="Kuo A."/>
            <person name="Hayes R.D."/>
            <person name="Haridas S."/>
            <person name="Andreopoulos B."/>
            <person name="Riley R."/>
            <person name="LaButti K."/>
            <person name="Pangilinan J."/>
            <person name="Lipzen A."/>
            <person name="Amirebrahimi M."/>
            <person name="Yan J."/>
            <person name="Adam C."/>
            <person name="Keymanesh K."/>
            <person name="Ng V."/>
            <person name="Louie K."/>
            <person name="Northen T."/>
            <person name="Drula E."/>
            <person name="Henrissat B."/>
            <person name="Hsieh H.M."/>
            <person name="Youens-Clark K."/>
            <person name="Lutzoni F."/>
            <person name="Miadlikowska J."/>
            <person name="Eastwood D.C."/>
            <person name="Hamelin R.C."/>
            <person name="Grigoriev I.V."/>
            <person name="U'Ren J.M."/>
        </authorList>
    </citation>
    <scope>NUCLEOTIDE SEQUENCE [LARGE SCALE GENOMIC DNA]</scope>
    <source>
        <strain evidence="1 2">ER1909</strain>
    </source>
</reference>